<evidence type="ECO:0000313" key="2">
    <source>
        <dbReference type="Proteomes" id="UP000298030"/>
    </source>
</evidence>
<organism evidence="1 2">
    <name type="scientific">Coprinellus micaceus</name>
    <name type="common">Glistening ink-cap mushroom</name>
    <name type="synonym">Coprinus micaceus</name>
    <dbReference type="NCBI Taxonomy" id="71717"/>
    <lineage>
        <taxon>Eukaryota</taxon>
        <taxon>Fungi</taxon>
        <taxon>Dikarya</taxon>
        <taxon>Basidiomycota</taxon>
        <taxon>Agaricomycotina</taxon>
        <taxon>Agaricomycetes</taxon>
        <taxon>Agaricomycetidae</taxon>
        <taxon>Agaricales</taxon>
        <taxon>Agaricineae</taxon>
        <taxon>Psathyrellaceae</taxon>
        <taxon>Coprinellus</taxon>
    </lineage>
</organism>
<name>A0A4Y7RNP9_COPMI</name>
<dbReference type="AlphaFoldDB" id="A0A4Y7RNP9"/>
<reference evidence="1 2" key="1">
    <citation type="journal article" date="2019" name="Nat. Ecol. Evol.">
        <title>Megaphylogeny resolves global patterns of mushroom evolution.</title>
        <authorList>
            <person name="Varga T."/>
            <person name="Krizsan K."/>
            <person name="Foldi C."/>
            <person name="Dima B."/>
            <person name="Sanchez-Garcia M."/>
            <person name="Sanchez-Ramirez S."/>
            <person name="Szollosi G.J."/>
            <person name="Szarkandi J.G."/>
            <person name="Papp V."/>
            <person name="Albert L."/>
            <person name="Andreopoulos W."/>
            <person name="Angelini C."/>
            <person name="Antonin V."/>
            <person name="Barry K.W."/>
            <person name="Bougher N.L."/>
            <person name="Buchanan P."/>
            <person name="Buyck B."/>
            <person name="Bense V."/>
            <person name="Catcheside P."/>
            <person name="Chovatia M."/>
            <person name="Cooper J."/>
            <person name="Damon W."/>
            <person name="Desjardin D."/>
            <person name="Finy P."/>
            <person name="Geml J."/>
            <person name="Haridas S."/>
            <person name="Hughes K."/>
            <person name="Justo A."/>
            <person name="Karasinski D."/>
            <person name="Kautmanova I."/>
            <person name="Kiss B."/>
            <person name="Kocsube S."/>
            <person name="Kotiranta H."/>
            <person name="LaButti K.M."/>
            <person name="Lechner B.E."/>
            <person name="Liimatainen K."/>
            <person name="Lipzen A."/>
            <person name="Lukacs Z."/>
            <person name="Mihaltcheva S."/>
            <person name="Morgado L.N."/>
            <person name="Niskanen T."/>
            <person name="Noordeloos M.E."/>
            <person name="Ohm R.A."/>
            <person name="Ortiz-Santana B."/>
            <person name="Ovrebo C."/>
            <person name="Racz N."/>
            <person name="Riley R."/>
            <person name="Savchenko A."/>
            <person name="Shiryaev A."/>
            <person name="Soop K."/>
            <person name="Spirin V."/>
            <person name="Szebenyi C."/>
            <person name="Tomsovsky M."/>
            <person name="Tulloss R.E."/>
            <person name="Uehling J."/>
            <person name="Grigoriev I.V."/>
            <person name="Vagvolgyi C."/>
            <person name="Papp T."/>
            <person name="Martin F.M."/>
            <person name="Miettinen O."/>
            <person name="Hibbett D.S."/>
            <person name="Nagy L.G."/>
        </authorList>
    </citation>
    <scope>NUCLEOTIDE SEQUENCE [LARGE SCALE GENOMIC DNA]</scope>
    <source>
        <strain evidence="1 2">FP101781</strain>
    </source>
</reference>
<comment type="caution">
    <text evidence="1">The sequence shown here is derived from an EMBL/GenBank/DDBJ whole genome shotgun (WGS) entry which is preliminary data.</text>
</comment>
<gene>
    <name evidence="1" type="ORF">FA13DRAFT_1018011</name>
</gene>
<proteinExistence type="predicted"/>
<accession>A0A4Y7RNP9</accession>
<keyword evidence="2" id="KW-1185">Reference proteome</keyword>
<dbReference type="EMBL" id="QPFP01000469">
    <property type="protein sequence ID" value="TEB10483.1"/>
    <property type="molecule type" value="Genomic_DNA"/>
</dbReference>
<evidence type="ECO:0000313" key="1">
    <source>
        <dbReference type="EMBL" id="TEB10483.1"/>
    </source>
</evidence>
<dbReference type="Proteomes" id="UP000298030">
    <property type="component" value="Unassembled WGS sequence"/>
</dbReference>
<protein>
    <submittedName>
        <fullName evidence="1">Uncharacterized protein</fullName>
    </submittedName>
</protein>
<sequence length="112" mass="13239">MKHSFTWVRFIPPFSRGLRRYTSEMVVASNLHLKHTSASEVLGHGQSTDVLPPIQRVFFWNRKHPIQEELCTMPPMWRIESQLLWHWKKWPLKAIPCKDYGSHEGQVLNECS</sequence>